<dbReference type="PANTHER" id="PTHR13285:SF23">
    <property type="entry name" value="TEICHOIC ACID D-ALANYLTRANSFERASE"/>
    <property type="match status" value="1"/>
</dbReference>
<feature type="transmembrane region" description="Helical" evidence="10">
    <location>
        <begin position="58"/>
        <end position="78"/>
    </location>
</feature>
<keyword evidence="5 10" id="KW-0812">Transmembrane</keyword>
<dbReference type="GO" id="GO:0016746">
    <property type="term" value="F:acyltransferase activity"/>
    <property type="evidence" value="ECO:0007669"/>
    <property type="project" value="UniProtKB-KW"/>
</dbReference>
<evidence type="ECO:0000256" key="2">
    <source>
        <dbReference type="ARBA" id="ARBA00010323"/>
    </source>
</evidence>
<dbReference type="GO" id="GO:0042121">
    <property type="term" value="P:alginic acid biosynthetic process"/>
    <property type="evidence" value="ECO:0007669"/>
    <property type="project" value="InterPro"/>
</dbReference>
<dbReference type="GO" id="GO:0005886">
    <property type="term" value="C:plasma membrane"/>
    <property type="evidence" value="ECO:0007669"/>
    <property type="project" value="UniProtKB-SubCell"/>
</dbReference>
<keyword evidence="8 9" id="KW-0012">Acyltransferase</keyword>
<feature type="transmembrane region" description="Helical" evidence="10">
    <location>
        <begin position="219"/>
        <end position="236"/>
    </location>
</feature>
<reference evidence="11" key="1">
    <citation type="submission" date="2020-10" db="EMBL/GenBank/DDBJ databases">
        <authorList>
            <person name="Gilroy R."/>
        </authorList>
    </citation>
    <scope>NUCLEOTIDE SEQUENCE</scope>
    <source>
        <strain evidence="11">2889</strain>
    </source>
</reference>
<comment type="similarity">
    <text evidence="2 9">Belongs to the membrane-bound acyltransferase family.</text>
</comment>
<keyword evidence="6 10" id="KW-1133">Transmembrane helix</keyword>
<evidence type="ECO:0000256" key="7">
    <source>
        <dbReference type="ARBA" id="ARBA00023136"/>
    </source>
</evidence>
<evidence type="ECO:0000313" key="12">
    <source>
        <dbReference type="Proteomes" id="UP000823612"/>
    </source>
</evidence>
<evidence type="ECO:0000256" key="8">
    <source>
        <dbReference type="ARBA" id="ARBA00023315"/>
    </source>
</evidence>
<comment type="caution">
    <text evidence="11">The sequence shown here is derived from an EMBL/GenBank/DDBJ whole genome shotgun (WGS) entry which is preliminary data.</text>
</comment>
<evidence type="ECO:0000256" key="9">
    <source>
        <dbReference type="PIRNR" id="PIRNR016636"/>
    </source>
</evidence>
<reference evidence="11" key="2">
    <citation type="journal article" date="2021" name="PeerJ">
        <title>Extensive microbial diversity within the chicken gut microbiome revealed by metagenomics and culture.</title>
        <authorList>
            <person name="Gilroy R."/>
            <person name="Ravi A."/>
            <person name="Getino M."/>
            <person name="Pursley I."/>
            <person name="Horton D.L."/>
            <person name="Alikhan N.F."/>
            <person name="Baker D."/>
            <person name="Gharbi K."/>
            <person name="Hall N."/>
            <person name="Watson M."/>
            <person name="Adriaenssens E.M."/>
            <person name="Foster-Nyarko E."/>
            <person name="Jarju S."/>
            <person name="Secka A."/>
            <person name="Antonio M."/>
            <person name="Oren A."/>
            <person name="Chaudhuri R.R."/>
            <person name="La Ragione R."/>
            <person name="Hildebrand F."/>
            <person name="Pallen M.J."/>
        </authorList>
    </citation>
    <scope>NUCLEOTIDE SEQUENCE</scope>
    <source>
        <strain evidence="11">2889</strain>
    </source>
</reference>
<dbReference type="EMBL" id="JADIMZ010000088">
    <property type="protein sequence ID" value="MBO8432781.1"/>
    <property type="molecule type" value="Genomic_DNA"/>
</dbReference>
<feature type="transmembrane region" description="Helical" evidence="10">
    <location>
        <begin position="144"/>
        <end position="167"/>
    </location>
</feature>
<feature type="transmembrane region" description="Helical" evidence="10">
    <location>
        <begin position="391"/>
        <end position="408"/>
    </location>
</feature>
<evidence type="ECO:0000256" key="10">
    <source>
        <dbReference type="SAM" id="Phobius"/>
    </source>
</evidence>
<dbReference type="InterPro" id="IPR028362">
    <property type="entry name" value="AlgI"/>
</dbReference>
<dbReference type="Proteomes" id="UP000823612">
    <property type="component" value="Unassembled WGS sequence"/>
</dbReference>
<feature type="transmembrane region" description="Helical" evidence="10">
    <location>
        <begin position="90"/>
        <end position="108"/>
    </location>
</feature>
<comment type="subcellular location">
    <subcellularLocation>
        <location evidence="1">Cell membrane</location>
        <topology evidence="1">Multi-pass membrane protein</topology>
    </subcellularLocation>
</comment>
<dbReference type="PANTHER" id="PTHR13285">
    <property type="entry name" value="ACYLTRANSFERASE"/>
    <property type="match status" value="1"/>
</dbReference>
<dbReference type="PIRSF" id="PIRSF500217">
    <property type="entry name" value="AlgI"/>
    <property type="match status" value="1"/>
</dbReference>
<feature type="transmembrane region" description="Helical" evidence="10">
    <location>
        <begin position="337"/>
        <end position="354"/>
    </location>
</feature>
<keyword evidence="3 9" id="KW-1003">Cell membrane</keyword>
<name>A0A9D9DUQ9_9BACT</name>
<feature type="transmembrane region" description="Helical" evidence="10">
    <location>
        <begin position="20"/>
        <end position="37"/>
    </location>
</feature>
<dbReference type="InterPro" id="IPR024194">
    <property type="entry name" value="Ac/AlaTfrase_AlgI/DltB"/>
</dbReference>
<evidence type="ECO:0000256" key="5">
    <source>
        <dbReference type="ARBA" id="ARBA00022692"/>
    </source>
</evidence>
<protein>
    <submittedName>
        <fullName evidence="11">MBOAT family protein</fullName>
    </submittedName>
</protein>
<evidence type="ECO:0000256" key="3">
    <source>
        <dbReference type="ARBA" id="ARBA00022475"/>
    </source>
</evidence>
<feature type="transmembrane region" description="Helical" evidence="10">
    <location>
        <begin position="477"/>
        <end position="495"/>
    </location>
</feature>
<dbReference type="InterPro" id="IPR004299">
    <property type="entry name" value="MBOAT_fam"/>
</dbReference>
<proteinExistence type="inferred from homology"/>
<keyword evidence="4 9" id="KW-0808">Transferase</keyword>
<feature type="transmembrane region" description="Helical" evidence="10">
    <location>
        <begin position="179"/>
        <end position="199"/>
    </location>
</feature>
<evidence type="ECO:0000313" key="11">
    <source>
        <dbReference type="EMBL" id="MBO8432781.1"/>
    </source>
</evidence>
<keyword evidence="7 9" id="KW-0472">Membrane</keyword>
<evidence type="ECO:0000256" key="1">
    <source>
        <dbReference type="ARBA" id="ARBA00004651"/>
    </source>
</evidence>
<evidence type="ECO:0000256" key="6">
    <source>
        <dbReference type="ARBA" id="ARBA00022989"/>
    </source>
</evidence>
<dbReference type="Pfam" id="PF03062">
    <property type="entry name" value="MBOAT"/>
    <property type="match status" value="1"/>
</dbReference>
<sequence>MDYLLQFLTHTQSSFLFTSLDFWLFLSVALAGFSLCYKRPQTRNTFLLACSFFFYYKTGGYFIFILLLSIVLNYGIGLQIDAVRPRQKRHWLSIGILANLLILVIFKYSAFFTQIFNAIFCTSIPAIDYFSASSPTSPAENGIFLLKNIIPPIGLSFFTFQAISYLVDLKRGTTQVVKNIGDFSFYLCFFPQLVAGPIIRAGQFMPQLQRHYMLSAKEFSIALFLILSGLIKKIVFADYISLHLSAPVFADPDSFCSLEKWLALYAFSLRIYCDFSGYTDIAIGIAALFGFQLPVNFREPYKASSLTDFWRRWHISLSTWFRDYLYIPLGGNRHGKARCCLALILTMLAAGLWHGAGMGFLLWGGVHGLLLCLEKITGWHHQAGKSRPRQVLGWFLTFNIVSLAWILFRSPDLHCASSLLSGLFQPMEWSRMPDILQTYRASLLLMTLAFVFCILVPEHTKKNIERLFSKSPMMVKFLLAFATAILLFLVQSHTANTPFIYSNF</sequence>
<dbReference type="PIRSF" id="PIRSF016636">
    <property type="entry name" value="AlgI_DltB"/>
    <property type="match status" value="1"/>
</dbReference>
<evidence type="ECO:0000256" key="4">
    <source>
        <dbReference type="ARBA" id="ARBA00022679"/>
    </source>
</evidence>
<gene>
    <name evidence="11" type="ORF">IAB08_05760</name>
</gene>
<dbReference type="AlphaFoldDB" id="A0A9D9DUQ9"/>
<feature type="transmembrane region" description="Helical" evidence="10">
    <location>
        <begin position="439"/>
        <end position="456"/>
    </location>
</feature>
<organism evidence="11 12">
    <name type="scientific">Candidatus Pullibacteroides excrementavium</name>
    <dbReference type="NCBI Taxonomy" id="2840905"/>
    <lineage>
        <taxon>Bacteria</taxon>
        <taxon>Pseudomonadati</taxon>
        <taxon>Bacteroidota</taxon>
        <taxon>Bacteroidia</taxon>
        <taxon>Bacteroidales</taxon>
        <taxon>Candidatus Pullibacteroides</taxon>
    </lineage>
</organism>
<accession>A0A9D9DUQ9</accession>
<dbReference type="InterPro" id="IPR051085">
    <property type="entry name" value="MB_O-acyltransferase"/>
</dbReference>